<dbReference type="RefSeq" id="WP_146806828.1">
    <property type="nucleotide sequence ID" value="NZ_BJUA01000010.1"/>
</dbReference>
<proteinExistence type="predicted"/>
<evidence type="ECO:0000259" key="2">
    <source>
        <dbReference type="Pfam" id="PF04892"/>
    </source>
</evidence>
<feature type="transmembrane region" description="Helical" evidence="1">
    <location>
        <begin position="46"/>
        <end position="69"/>
    </location>
</feature>
<gene>
    <name evidence="3" type="ORF">CPE01_22890</name>
</gene>
<dbReference type="InterPro" id="IPR006976">
    <property type="entry name" value="VanZ-like"/>
</dbReference>
<keyword evidence="1" id="KW-1133">Transmembrane helix</keyword>
<evidence type="ECO:0000256" key="1">
    <source>
        <dbReference type="SAM" id="Phobius"/>
    </source>
</evidence>
<sequence length="205" mass="20899">MTQLWRNFSDLVAVVTAVGVVVGGGVFLGCWAYRGTERSSSAVWRSVGEALVVVWVLVLAAVTLRPLAHAGAADARLVPFADLGSSGDASWQAAAGHVGGSVLLFGAGGALLAARLGWGPGRAALATGATGLVVEVLQHALVTGRRATTDDVLLAAAAGAIGGLLVVVLARMGDRRRARRTAVRVAPPALTAPTARPNAERVRTR</sequence>
<keyword evidence="1" id="KW-0812">Transmembrane</keyword>
<dbReference type="AlphaFoldDB" id="A0A510UVM4"/>
<protein>
    <recommendedName>
        <fullName evidence="2">VanZ-like domain-containing protein</fullName>
    </recommendedName>
</protein>
<accession>A0A510UVM4</accession>
<dbReference type="PROSITE" id="PS51257">
    <property type="entry name" value="PROKAR_LIPOPROTEIN"/>
    <property type="match status" value="1"/>
</dbReference>
<comment type="caution">
    <text evidence="3">The sequence shown here is derived from an EMBL/GenBank/DDBJ whole genome shotgun (WGS) entry which is preliminary data.</text>
</comment>
<feature type="transmembrane region" description="Helical" evidence="1">
    <location>
        <begin position="12"/>
        <end position="34"/>
    </location>
</feature>
<dbReference type="EMBL" id="BJUA01000010">
    <property type="protein sequence ID" value="GEK18556.1"/>
    <property type="molecule type" value="Genomic_DNA"/>
</dbReference>
<name>A0A510UVM4_9CELL</name>
<feature type="transmembrane region" description="Helical" evidence="1">
    <location>
        <begin position="89"/>
        <end position="111"/>
    </location>
</feature>
<feature type="transmembrane region" description="Helical" evidence="1">
    <location>
        <begin position="153"/>
        <end position="170"/>
    </location>
</feature>
<evidence type="ECO:0000313" key="3">
    <source>
        <dbReference type="EMBL" id="GEK18556.1"/>
    </source>
</evidence>
<evidence type="ECO:0000313" key="4">
    <source>
        <dbReference type="Proteomes" id="UP000321386"/>
    </source>
</evidence>
<organism evidence="3 4">
    <name type="scientific">Cellulomonas persica</name>
    <dbReference type="NCBI Taxonomy" id="76861"/>
    <lineage>
        <taxon>Bacteria</taxon>
        <taxon>Bacillati</taxon>
        <taxon>Actinomycetota</taxon>
        <taxon>Actinomycetes</taxon>
        <taxon>Micrococcales</taxon>
        <taxon>Cellulomonadaceae</taxon>
        <taxon>Cellulomonas</taxon>
    </lineage>
</organism>
<feature type="transmembrane region" description="Helical" evidence="1">
    <location>
        <begin position="123"/>
        <end position="141"/>
    </location>
</feature>
<dbReference type="OrthoDB" id="10002545at2"/>
<dbReference type="Proteomes" id="UP000321386">
    <property type="component" value="Unassembled WGS sequence"/>
</dbReference>
<feature type="domain" description="VanZ-like" evidence="2">
    <location>
        <begin position="53"/>
        <end position="168"/>
    </location>
</feature>
<keyword evidence="1" id="KW-0472">Membrane</keyword>
<reference evidence="3 4" key="1">
    <citation type="submission" date="2019-07" db="EMBL/GenBank/DDBJ databases">
        <title>Whole genome shotgun sequence of Cellulomonas persica NBRC 101101.</title>
        <authorList>
            <person name="Hosoyama A."/>
            <person name="Uohara A."/>
            <person name="Ohji S."/>
            <person name="Ichikawa N."/>
        </authorList>
    </citation>
    <scope>NUCLEOTIDE SEQUENCE [LARGE SCALE GENOMIC DNA]</scope>
    <source>
        <strain evidence="3 4">NBRC 101101</strain>
    </source>
</reference>
<dbReference type="Pfam" id="PF04892">
    <property type="entry name" value="VanZ"/>
    <property type="match status" value="1"/>
</dbReference>
<keyword evidence="4" id="KW-1185">Reference proteome</keyword>